<evidence type="ECO:0000313" key="4">
    <source>
        <dbReference type="Proteomes" id="UP001623349"/>
    </source>
</evidence>
<gene>
    <name evidence="3" type="ORF">APTSU1_000786000</name>
</gene>
<name>A0ABQ0F016_APOSI</name>
<keyword evidence="4" id="KW-1185">Reference proteome</keyword>
<feature type="domain" description="VWFA" evidence="2">
    <location>
        <begin position="199"/>
        <end position="350"/>
    </location>
</feature>
<dbReference type="Pfam" id="PF13768">
    <property type="entry name" value="VWA_3"/>
    <property type="match status" value="3"/>
</dbReference>
<proteinExistence type="predicted"/>
<feature type="region of interest" description="Disordered" evidence="1">
    <location>
        <begin position="1"/>
        <end position="23"/>
    </location>
</feature>
<dbReference type="InterPro" id="IPR002035">
    <property type="entry name" value="VWF_A"/>
</dbReference>
<evidence type="ECO:0000256" key="1">
    <source>
        <dbReference type="SAM" id="MobiDB-lite"/>
    </source>
</evidence>
<dbReference type="PANTHER" id="PTHR46478">
    <property type="entry name" value="VON WILLEBRAND FACTOR A DOMAIN-CONTAINING PROTEIN 3A"/>
    <property type="match status" value="1"/>
</dbReference>
<sequence length="1264" mass="142406">MSLSGRRYLRHRQHRQPGLDQHRGVGGTHLILFCMYMDRNTDRDPQKKLNQRTMNDLDQNSQDELLVTHVNQTQDLLQLQRNETQTSALEDSEDWLAMHSLKFEKLTLADLISQGTVELEDHNNAAPKVHFTTQTIHHFKSRLSEVCAAQSGLKLEILLPQLSEFLDHALLNSISRGCGGSQRTARRLLASSRDQEWGLLIDSSQISGGPQPPEEFQTTSHLIDEQLSHKECCIQSLSEPTSSGQPRGSQHFQFPFLQELKLWVKTLQPEGSSNLLQALKKVFAHKELDSLVIVLRSCPDQPSEFLSDFIQQSTLGRSLFIHVTTYKCDDHVPSAVLKNLTDALGGYYHCYSPESELYTSRDVDELLEETRKAQGLLSQVQALCHSSPCEELSCMINEISIELAKGPFTSLLPKPPKHEAPLTIKFPDLVKTSAEWLKINGLKAKKLSLYQVLAPNAFNPVEEFVPILQKTVGATIHEKKAMVQFEWHDGTMKNIHVDPPILFEYQKQLGKAVQIYEKRLQWLSLTSRRIWGTVCQRRVLQVASQPWIPPALHVQGLSCVYGPSSWPGMCDKLNAQNHMPTLESWWVVILLDVSVTNSMYIIHIQHSPAALLLEEQLSNKDYFNIIASLGARLRAGGQEMVAVSHDNLQRAWRWALSLQCQGSRNVLGALRKALEVDFKDKTKHESQGIYLFHRGVSLTKMWPPQMDTTPPACYASRADTATAYKEVTQAACGRFHWFGETGKALSIYESDDINAIVSEIEKALNYSQKCAFLVASLKNHSGKELKSGAPEKDKTTTLQQSQPKKLYPPKPTAPSVARMSIKDDPDGEASSQLKTLKCHPLNGETRVSPAQPGKEGMVEQRMKANPRAKAKLFLFYTESGNSVGSVYKRYTQGKSFRRINSSIELPRKDTVCSSQEWTATCKLKRLKLELSKCLGPNCRYQTSVQGPALAKHCTLFPSIEINGSSETHPVDTLGNRDIHRMHGEGDEVLCAEAALAALRKDMCKVTAGSRRLFGTILERNVCILLDTSGSMGPHLQWMKTELVLLIWEQLRKHCNRFNLLSFAKDLEPWQDTLVESTEPACRKAMQWVAHLQAQGSTSVLAALTESLQLSGCAGTVSPDRREARHELQPYTRNCPKVPEGERREGAHYLSDQHRQGLTHSRHWWICIPWMCIPEAAMEFLRKLASLSGGRYHCPVSEEALRGIRGLLIRGFIKERDPKLPLFEGDDLKILAEEFTKARNLLKQAQVFRSQLLKKNDMKSKVTSC</sequence>
<comment type="caution">
    <text evidence="3">The sequence shown here is derived from an EMBL/GenBank/DDBJ whole genome shotgun (WGS) entry which is preliminary data.</text>
</comment>
<reference evidence="3 4" key="1">
    <citation type="submission" date="2024-08" db="EMBL/GenBank/DDBJ databases">
        <title>The draft genome of Apodemus speciosus.</title>
        <authorList>
            <person name="Nabeshima K."/>
            <person name="Suzuki S."/>
            <person name="Onuma M."/>
        </authorList>
    </citation>
    <scope>NUCLEOTIDE SEQUENCE [LARGE SCALE GENOMIC DNA]</scope>
    <source>
        <strain evidence="3">IB14-021</strain>
    </source>
</reference>
<feature type="compositionally biased region" description="Basic and acidic residues" evidence="1">
    <location>
        <begin position="782"/>
        <end position="795"/>
    </location>
</feature>
<evidence type="ECO:0000313" key="3">
    <source>
        <dbReference type="EMBL" id="GAB1292629.1"/>
    </source>
</evidence>
<dbReference type="Proteomes" id="UP001623349">
    <property type="component" value="Unassembled WGS sequence"/>
</dbReference>
<dbReference type="Gene3D" id="3.40.50.410">
    <property type="entry name" value="von Willebrand factor, type A domain"/>
    <property type="match status" value="1"/>
</dbReference>
<protein>
    <submittedName>
        <fullName evidence="3">von Willebrand factor A domain-containing protein 3A</fullName>
    </submittedName>
</protein>
<organism evidence="3 4">
    <name type="scientific">Apodemus speciosus</name>
    <name type="common">Large Japanese field mouse</name>
    <dbReference type="NCBI Taxonomy" id="105296"/>
    <lineage>
        <taxon>Eukaryota</taxon>
        <taxon>Metazoa</taxon>
        <taxon>Chordata</taxon>
        <taxon>Craniata</taxon>
        <taxon>Vertebrata</taxon>
        <taxon>Euteleostomi</taxon>
        <taxon>Mammalia</taxon>
        <taxon>Eutheria</taxon>
        <taxon>Euarchontoglires</taxon>
        <taxon>Glires</taxon>
        <taxon>Rodentia</taxon>
        <taxon>Myomorpha</taxon>
        <taxon>Muroidea</taxon>
        <taxon>Muridae</taxon>
        <taxon>Murinae</taxon>
        <taxon>Apodemus</taxon>
    </lineage>
</organism>
<feature type="region of interest" description="Disordered" evidence="1">
    <location>
        <begin position="782"/>
        <end position="833"/>
    </location>
</feature>
<dbReference type="InterPro" id="IPR036465">
    <property type="entry name" value="vWFA_dom_sf"/>
</dbReference>
<feature type="domain" description="VWFA" evidence="2">
    <location>
        <begin position="587"/>
        <end position="677"/>
    </location>
</feature>
<evidence type="ECO:0000259" key="2">
    <source>
        <dbReference type="Pfam" id="PF13768"/>
    </source>
</evidence>
<dbReference type="PANTHER" id="PTHR46478:SF1">
    <property type="entry name" value="VON WILLEBRAND FACTOR A DOMAIN-CONTAINING PROTEIN 3A"/>
    <property type="match status" value="1"/>
</dbReference>
<accession>A0ABQ0F016</accession>
<feature type="domain" description="VWFA" evidence="2">
    <location>
        <begin position="1020"/>
        <end position="1193"/>
    </location>
</feature>
<dbReference type="EMBL" id="BAAFST010000007">
    <property type="protein sequence ID" value="GAB1292629.1"/>
    <property type="molecule type" value="Genomic_DNA"/>
</dbReference>
<dbReference type="SUPFAM" id="SSF53300">
    <property type="entry name" value="vWA-like"/>
    <property type="match status" value="1"/>
</dbReference>